<evidence type="ECO:0000313" key="2">
    <source>
        <dbReference type="Proteomes" id="UP001358586"/>
    </source>
</evidence>
<dbReference type="EMBL" id="JARKNE010000011">
    <property type="protein sequence ID" value="KAK5785498.1"/>
    <property type="molecule type" value="Genomic_DNA"/>
</dbReference>
<accession>A0ABR0N4K2</accession>
<keyword evidence="2" id="KW-1185">Reference proteome</keyword>
<dbReference type="PROSITE" id="PS51257">
    <property type="entry name" value="PROKAR_LIPOPROTEIN"/>
    <property type="match status" value="1"/>
</dbReference>
<comment type="caution">
    <text evidence="1">The sequence shown here is derived from an EMBL/GenBank/DDBJ whole genome shotgun (WGS) entry which is preliminary data.</text>
</comment>
<dbReference type="Proteomes" id="UP001358586">
    <property type="component" value="Chromosome 11"/>
</dbReference>
<gene>
    <name evidence="1" type="ORF">PVK06_040089</name>
</gene>
<proteinExistence type="predicted"/>
<reference evidence="1 2" key="1">
    <citation type="submission" date="2023-03" db="EMBL/GenBank/DDBJ databases">
        <title>WGS of Gossypium arboreum.</title>
        <authorList>
            <person name="Yu D."/>
        </authorList>
    </citation>
    <scope>NUCLEOTIDE SEQUENCE [LARGE SCALE GENOMIC DNA]</scope>
    <source>
        <tissue evidence="1">Leaf</tissue>
    </source>
</reference>
<organism evidence="1 2">
    <name type="scientific">Gossypium arboreum</name>
    <name type="common">Tree cotton</name>
    <name type="synonym">Gossypium nanking</name>
    <dbReference type="NCBI Taxonomy" id="29729"/>
    <lineage>
        <taxon>Eukaryota</taxon>
        <taxon>Viridiplantae</taxon>
        <taxon>Streptophyta</taxon>
        <taxon>Embryophyta</taxon>
        <taxon>Tracheophyta</taxon>
        <taxon>Spermatophyta</taxon>
        <taxon>Magnoliopsida</taxon>
        <taxon>eudicotyledons</taxon>
        <taxon>Gunneridae</taxon>
        <taxon>Pentapetalae</taxon>
        <taxon>rosids</taxon>
        <taxon>malvids</taxon>
        <taxon>Malvales</taxon>
        <taxon>Malvaceae</taxon>
        <taxon>Malvoideae</taxon>
        <taxon>Gossypium</taxon>
    </lineage>
</organism>
<protein>
    <submittedName>
        <fullName evidence="1">Uncharacterized protein</fullName>
    </submittedName>
</protein>
<evidence type="ECO:0000313" key="1">
    <source>
        <dbReference type="EMBL" id="KAK5785498.1"/>
    </source>
</evidence>
<name>A0ABR0N4K2_GOSAR</name>
<sequence length="98" mass="10969">MSKGGSSNKVMTVVLTGSGCVASALKFKRRRVSTVWDFPPDCRRVTAPNFGLSGQITVDRQNAEKPKIWRRIPHERAIAPVVNRAHGTWAYEKEGHHE</sequence>